<evidence type="ECO:0000256" key="3">
    <source>
        <dbReference type="ARBA" id="ARBA00023054"/>
    </source>
</evidence>
<reference evidence="5 6" key="1">
    <citation type="submission" date="2019-08" db="EMBL/GenBank/DDBJ databases">
        <title>Lentzea from Indian Himalayas.</title>
        <authorList>
            <person name="Mandal S."/>
            <person name="Mallick Gupta A."/>
            <person name="Maiti P.K."/>
            <person name="Sarkar J."/>
            <person name="Mandal S."/>
        </authorList>
    </citation>
    <scope>NUCLEOTIDE SEQUENCE [LARGE SCALE GENOMIC DNA]</scope>
    <source>
        <strain evidence="5 6">PSKA42</strain>
    </source>
</reference>
<gene>
    <name evidence="5" type="ORF">FXN61_14080</name>
</gene>
<dbReference type="RefSeq" id="WP_167974076.1">
    <property type="nucleotide sequence ID" value="NZ_VSRL01000041.1"/>
</dbReference>
<accession>A0ABX1FGY5</accession>
<dbReference type="InterPro" id="IPR003798">
    <property type="entry name" value="DNA_recombination_RmuC"/>
</dbReference>
<comment type="caution">
    <text evidence="5">The sequence shown here is derived from an EMBL/GenBank/DDBJ whole genome shotgun (WGS) entry which is preliminary data.</text>
</comment>
<proteinExistence type="inferred from homology"/>
<organism evidence="5 6">
    <name type="scientific">Lentzea indica</name>
    <dbReference type="NCBI Taxonomy" id="2604800"/>
    <lineage>
        <taxon>Bacteria</taxon>
        <taxon>Bacillati</taxon>
        <taxon>Actinomycetota</taxon>
        <taxon>Actinomycetes</taxon>
        <taxon>Pseudonocardiales</taxon>
        <taxon>Pseudonocardiaceae</taxon>
        <taxon>Lentzea</taxon>
    </lineage>
</organism>
<evidence type="ECO:0000256" key="4">
    <source>
        <dbReference type="ARBA" id="ARBA00023172"/>
    </source>
</evidence>
<comment type="function">
    <text evidence="1">Involved in DNA recombination.</text>
</comment>
<dbReference type="EMBL" id="VSRL01000041">
    <property type="protein sequence ID" value="NKE57901.1"/>
    <property type="molecule type" value="Genomic_DNA"/>
</dbReference>
<sequence>MTAVIITASLVLVLVSAGALVFVWRLYQDSVRRTDEALHAISTERARFDSQQQALQRYEVAFSSVSGRGELGEQVLVETARALGLRENLHYTLQTDVAGGGAVRPDMVLNVGGGRQVPVDSKMSMACWAEAVETDDPQERQDALRVHVRNIRSRAAELAGKGYQRWADAIYGTIMFVPNDGAVVAALDTDPELLRWLLDRRVFLCGPTGFAVIASSAMFAVTERALADDVEQVRLQAGRANRAADTAIEAVNLSTTHLQRFLSARRRELDALEGFRASVEPLTDASATPTPLPLVRRADEQSA</sequence>
<dbReference type="Pfam" id="PF02646">
    <property type="entry name" value="RmuC"/>
    <property type="match status" value="1"/>
</dbReference>
<comment type="similarity">
    <text evidence="2">Belongs to the RmuC family.</text>
</comment>
<dbReference type="Proteomes" id="UP001515943">
    <property type="component" value="Unassembled WGS sequence"/>
</dbReference>
<dbReference type="PANTHER" id="PTHR30563:SF0">
    <property type="entry name" value="DNA RECOMBINATION PROTEIN RMUC"/>
    <property type="match status" value="1"/>
</dbReference>
<dbReference type="PANTHER" id="PTHR30563">
    <property type="entry name" value="DNA RECOMBINATION PROTEIN RMUC"/>
    <property type="match status" value="1"/>
</dbReference>
<evidence type="ECO:0000256" key="1">
    <source>
        <dbReference type="ARBA" id="ARBA00003416"/>
    </source>
</evidence>
<protein>
    <submittedName>
        <fullName evidence="5">DNA recombination protein RmuC</fullName>
    </submittedName>
</protein>
<evidence type="ECO:0000256" key="2">
    <source>
        <dbReference type="ARBA" id="ARBA00009840"/>
    </source>
</evidence>
<name>A0ABX1FGY5_9PSEU</name>
<keyword evidence="4" id="KW-0233">DNA recombination</keyword>
<evidence type="ECO:0000313" key="6">
    <source>
        <dbReference type="Proteomes" id="UP001515943"/>
    </source>
</evidence>
<keyword evidence="3" id="KW-0175">Coiled coil</keyword>
<evidence type="ECO:0000313" key="5">
    <source>
        <dbReference type="EMBL" id="NKE57901.1"/>
    </source>
</evidence>
<keyword evidence="6" id="KW-1185">Reference proteome</keyword>